<keyword evidence="1" id="KW-0472">Membrane</keyword>
<protein>
    <submittedName>
        <fullName evidence="4">CubicO group peptidase (Beta-lactamase class C family)</fullName>
    </submittedName>
</protein>
<dbReference type="Gene3D" id="3.40.710.10">
    <property type="entry name" value="DD-peptidase/beta-lactamase superfamily"/>
    <property type="match status" value="1"/>
</dbReference>
<dbReference type="InterPro" id="IPR012338">
    <property type="entry name" value="Beta-lactam/transpept-like"/>
</dbReference>
<evidence type="ECO:0000256" key="1">
    <source>
        <dbReference type="SAM" id="Phobius"/>
    </source>
</evidence>
<accession>A0ABS4VYX8</accession>
<dbReference type="RefSeq" id="WP_210031012.1">
    <property type="nucleotide sequence ID" value="NZ_JAGINU010000001.1"/>
</dbReference>
<evidence type="ECO:0000256" key="2">
    <source>
        <dbReference type="SAM" id="SignalP"/>
    </source>
</evidence>
<dbReference type="PANTHER" id="PTHR46825:SF15">
    <property type="entry name" value="BETA-LACTAMASE-RELATED DOMAIN-CONTAINING PROTEIN"/>
    <property type="match status" value="1"/>
</dbReference>
<sequence length="485" mass="50992">MLLRRAVSVLVALSAVWSTAGVAVAQDRPEGVDLSGVDEYVSGYLERHGLPGAAVAVVEDGRTIHEAGYGKDSNGEPLTEHTRLRIASVSKSITAFAVLQLVDDGAITLDGAVTSYLPELGLDDERIDEVTVRQLLSHTSGIVTPTVIPPASTPREGVARTRGWQLDSEPGTEYAYSNANTWIAARLVEVLSGRSFDDHLRDRVFAPLGMTGSLTTPTTRDPVPGLAHGHVTAYGLAFAAEGPEQLVAGAGGVVSTAHDMARWLAMQQRHGATTDGRRLLSAALVEQSHRAQPGTDRAGLGWLLSGPGVDPARVGHSGVAQTFQAQTDLVPSSGFGVVVLLNSHTTWQEHAYEISSGIIEITEGHDSEAGTPVPTLTDLVLGTGALGVAALGLLGVRRAPGWAARRTGRPRWQMLLRLLPHLIAPALATVLLVIGPLLQGNSLTSADIVRFAPSAMVLLLTLAVAGVAVIGFRLVALQRARGERP</sequence>
<feature type="transmembrane region" description="Helical" evidence="1">
    <location>
        <begin position="418"/>
        <end position="439"/>
    </location>
</feature>
<organism evidence="4 5">
    <name type="scientific">Pseudonocardia parietis</name>
    <dbReference type="NCBI Taxonomy" id="570936"/>
    <lineage>
        <taxon>Bacteria</taxon>
        <taxon>Bacillati</taxon>
        <taxon>Actinomycetota</taxon>
        <taxon>Actinomycetes</taxon>
        <taxon>Pseudonocardiales</taxon>
        <taxon>Pseudonocardiaceae</taxon>
        <taxon>Pseudonocardia</taxon>
    </lineage>
</organism>
<feature type="transmembrane region" description="Helical" evidence="1">
    <location>
        <begin position="379"/>
        <end position="397"/>
    </location>
</feature>
<keyword evidence="1" id="KW-0812">Transmembrane</keyword>
<feature type="chain" id="PRO_5046778381" evidence="2">
    <location>
        <begin position="26"/>
        <end position="485"/>
    </location>
</feature>
<feature type="domain" description="Beta-lactamase-related" evidence="3">
    <location>
        <begin position="37"/>
        <end position="348"/>
    </location>
</feature>
<proteinExistence type="predicted"/>
<evidence type="ECO:0000259" key="3">
    <source>
        <dbReference type="Pfam" id="PF00144"/>
    </source>
</evidence>
<dbReference type="Proteomes" id="UP001519295">
    <property type="component" value="Unassembled WGS sequence"/>
</dbReference>
<keyword evidence="5" id="KW-1185">Reference proteome</keyword>
<name>A0ABS4VYX8_9PSEU</name>
<dbReference type="InterPro" id="IPR050491">
    <property type="entry name" value="AmpC-like"/>
</dbReference>
<evidence type="ECO:0000313" key="4">
    <source>
        <dbReference type="EMBL" id="MBP2369157.1"/>
    </source>
</evidence>
<dbReference type="SUPFAM" id="SSF56601">
    <property type="entry name" value="beta-lactamase/transpeptidase-like"/>
    <property type="match status" value="1"/>
</dbReference>
<dbReference type="InterPro" id="IPR001466">
    <property type="entry name" value="Beta-lactam-related"/>
</dbReference>
<dbReference type="Pfam" id="PF00144">
    <property type="entry name" value="Beta-lactamase"/>
    <property type="match status" value="1"/>
</dbReference>
<keyword evidence="1" id="KW-1133">Transmembrane helix</keyword>
<evidence type="ECO:0000313" key="5">
    <source>
        <dbReference type="Proteomes" id="UP001519295"/>
    </source>
</evidence>
<keyword evidence="2" id="KW-0732">Signal</keyword>
<comment type="caution">
    <text evidence="4">The sequence shown here is derived from an EMBL/GenBank/DDBJ whole genome shotgun (WGS) entry which is preliminary data.</text>
</comment>
<feature type="signal peptide" evidence="2">
    <location>
        <begin position="1"/>
        <end position="25"/>
    </location>
</feature>
<gene>
    <name evidence="4" type="ORF">JOF36_004853</name>
</gene>
<dbReference type="EMBL" id="JAGINU010000001">
    <property type="protein sequence ID" value="MBP2369157.1"/>
    <property type="molecule type" value="Genomic_DNA"/>
</dbReference>
<feature type="transmembrane region" description="Helical" evidence="1">
    <location>
        <begin position="451"/>
        <end position="476"/>
    </location>
</feature>
<dbReference type="PANTHER" id="PTHR46825">
    <property type="entry name" value="D-ALANYL-D-ALANINE-CARBOXYPEPTIDASE/ENDOPEPTIDASE AMPH"/>
    <property type="match status" value="1"/>
</dbReference>
<reference evidence="4 5" key="1">
    <citation type="submission" date="2021-03" db="EMBL/GenBank/DDBJ databases">
        <title>Sequencing the genomes of 1000 actinobacteria strains.</title>
        <authorList>
            <person name="Klenk H.-P."/>
        </authorList>
    </citation>
    <scope>NUCLEOTIDE SEQUENCE [LARGE SCALE GENOMIC DNA]</scope>
    <source>
        <strain evidence="4 5">DSM 45256</strain>
    </source>
</reference>